<reference evidence="1" key="1">
    <citation type="submission" date="2020-04" db="EMBL/GenBank/DDBJ databases">
        <authorList>
            <person name="Chiriac C."/>
            <person name="Salcher M."/>
            <person name="Ghai R."/>
            <person name="Kavagutti S V."/>
        </authorList>
    </citation>
    <scope>NUCLEOTIDE SEQUENCE</scope>
</reference>
<proteinExistence type="predicted"/>
<name>A0A6J5MA79_9CAUD</name>
<gene>
    <name evidence="1" type="ORF">UFOVP421_47</name>
</gene>
<organism evidence="1">
    <name type="scientific">uncultured Caudovirales phage</name>
    <dbReference type="NCBI Taxonomy" id="2100421"/>
    <lineage>
        <taxon>Viruses</taxon>
        <taxon>Duplodnaviria</taxon>
        <taxon>Heunggongvirae</taxon>
        <taxon>Uroviricota</taxon>
        <taxon>Caudoviricetes</taxon>
        <taxon>Peduoviridae</taxon>
        <taxon>Maltschvirus</taxon>
        <taxon>Maltschvirus maltsch</taxon>
    </lineage>
</organism>
<dbReference type="Gene3D" id="1.10.3230.20">
    <property type="entry name" value="P22 tail accessory factor (Gp4)"/>
    <property type="match status" value="1"/>
</dbReference>
<dbReference type="InterPro" id="IPR038258">
    <property type="entry name" value="Gp4_sf"/>
</dbReference>
<sequence length="128" mass="13961">MTTARDIITRSLRELGIVDAIETPSAEDADAALDVFNDMVAAWELDAIPLGLETLTLNSDLALPASHMEALRANLTSRLAALFGVPAPALVVEQASRGYRNLQAAYARRRLLSADPALRWRRETLGDF</sequence>
<evidence type="ECO:0000313" key="1">
    <source>
        <dbReference type="EMBL" id="CAB4141956.1"/>
    </source>
</evidence>
<accession>A0A6J5MA79</accession>
<dbReference type="EMBL" id="LR796402">
    <property type="protein sequence ID" value="CAB4141956.1"/>
    <property type="molecule type" value="Genomic_DNA"/>
</dbReference>
<protein>
    <submittedName>
        <fullName evidence="1">Uncharacterized protein</fullName>
    </submittedName>
</protein>